<gene>
    <name evidence="1" type="ORF">BO66DRAFT_82809</name>
</gene>
<sequence>MRPAQAPLQLSPTSPRRHTAMTLAQISGQFFQPLTTRPRREHARSLMMSRARWRKENRKRRADLPQLQGRRTRSCLRSGTVHQKRTNDEVQWEVIKDQLRGQSENGKAGA</sequence>
<accession>A0ACD1HAJ7</accession>
<name>A0ACD1HAJ7_9EURO</name>
<dbReference type="Proteomes" id="UP000249661">
    <property type="component" value="Unassembled WGS sequence"/>
</dbReference>
<evidence type="ECO:0000313" key="2">
    <source>
        <dbReference type="Proteomes" id="UP000249661"/>
    </source>
</evidence>
<organism evidence="1 2">
    <name type="scientific">Aspergillus aculeatinus CBS 121060</name>
    <dbReference type="NCBI Taxonomy" id="1448322"/>
    <lineage>
        <taxon>Eukaryota</taxon>
        <taxon>Fungi</taxon>
        <taxon>Dikarya</taxon>
        <taxon>Ascomycota</taxon>
        <taxon>Pezizomycotina</taxon>
        <taxon>Eurotiomycetes</taxon>
        <taxon>Eurotiomycetidae</taxon>
        <taxon>Eurotiales</taxon>
        <taxon>Aspergillaceae</taxon>
        <taxon>Aspergillus</taxon>
        <taxon>Aspergillus subgen. Circumdati</taxon>
    </lineage>
</organism>
<protein>
    <submittedName>
        <fullName evidence="1">Uncharacterized protein</fullName>
    </submittedName>
</protein>
<proteinExistence type="predicted"/>
<dbReference type="EMBL" id="KZ824954">
    <property type="protein sequence ID" value="RAH70572.1"/>
    <property type="molecule type" value="Genomic_DNA"/>
</dbReference>
<reference evidence="1" key="1">
    <citation type="submission" date="2018-02" db="EMBL/GenBank/DDBJ databases">
        <title>The genomes of Aspergillus section Nigri reveals drivers in fungal speciation.</title>
        <authorList>
            <consortium name="DOE Joint Genome Institute"/>
            <person name="Vesth T.C."/>
            <person name="Nybo J."/>
            <person name="Theobald S."/>
            <person name="Brandl J."/>
            <person name="Frisvad J.C."/>
            <person name="Nielsen K.F."/>
            <person name="Lyhne E.K."/>
            <person name="Kogle M.E."/>
            <person name="Kuo A."/>
            <person name="Riley R."/>
            <person name="Clum A."/>
            <person name="Nolan M."/>
            <person name="Lipzen A."/>
            <person name="Salamov A."/>
            <person name="Henrissat B."/>
            <person name="Wiebenga A."/>
            <person name="De vries R.P."/>
            <person name="Grigoriev I.V."/>
            <person name="Mortensen U.H."/>
            <person name="Andersen M.R."/>
            <person name="Baker S.E."/>
        </authorList>
    </citation>
    <scope>NUCLEOTIDE SEQUENCE</scope>
    <source>
        <strain evidence="1">CBS 121060</strain>
    </source>
</reference>
<keyword evidence="2" id="KW-1185">Reference proteome</keyword>
<evidence type="ECO:0000313" key="1">
    <source>
        <dbReference type="EMBL" id="RAH70572.1"/>
    </source>
</evidence>